<evidence type="ECO:0000259" key="3">
    <source>
        <dbReference type="PROSITE" id="PS50011"/>
    </source>
</evidence>
<dbReference type="Pfam" id="PF16734">
    <property type="entry name" value="Pilin_GH"/>
    <property type="match status" value="1"/>
</dbReference>
<keyword evidence="1" id="KW-0547">Nucleotide-binding</keyword>
<proteinExistence type="predicted"/>
<dbReference type="EMBL" id="JAMPKK010000052">
    <property type="protein sequence ID" value="MEP0866832.1"/>
    <property type="molecule type" value="Genomic_DNA"/>
</dbReference>
<reference evidence="4 5" key="1">
    <citation type="submission" date="2022-04" db="EMBL/GenBank/DDBJ databases">
        <title>Positive selection, recombination, and allopatry shape intraspecific diversity of widespread and dominant cyanobacteria.</title>
        <authorList>
            <person name="Wei J."/>
            <person name="Shu W."/>
            <person name="Hu C."/>
        </authorList>
    </citation>
    <scope>NUCLEOTIDE SEQUENCE [LARGE SCALE GENOMIC DNA]</scope>
    <source>
        <strain evidence="4 5">GB2-A5</strain>
    </source>
</reference>
<evidence type="ECO:0000256" key="2">
    <source>
        <dbReference type="ARBA" id="ARBA00022840"/>
    </source>
</evidence>
<dbReference type="SUPFAM" id="SSF54523">
    <property type="entry name" value="Pili subunits"/>
    <property type="match status" value="1"/>
</dbReference>
<evidence type="ECO:0000256" key="1">
    <source>
        <dbReference type="ARBA" id="ARBA00022741"/>
    </source>
</evidence>
<dbReference type="PROSITE" id="PS00108">
    <property type="entry name" value="PROTEIN_KINASE_ST"/>
    <property type="match status" value="1"/>
</dbReference>
<dbReference type="SUPFAM" id="SSF56112">
    <property type="entry name" value="Protein kinase-like (PK-like)"/>
    <property type="match status" value="1"/>
</dbReference>
<keyword evidence="5" id="KW-1185">Reference proteome</keyword>
<dbReference type="InterPro" id="IPR045584">
    <property type="entry name" value="Pilin-like"/>
</dbReference>
<organism evidence="4 5">
    <name type="scientific">Funiculus sociatus GB2-A5</name>
    <dbReference type="NCBI Taxonomy" id="2933946"/>
    <lineage>
        <taxon>Bacteria</taxon>
        <taxon>Bacillati</taxon>
        <taxon>Cyanobacteriota</taxon>
        <taxon>Cyanophyceae</taxon>
        <taxon>Coleofasciculales</taxon>
        <taxon>Coleofasciculaceae</taxon>
        <taxon>Funiculus</taxon>
    </lineage>
</organism>
<sequence length="446" mass="49526">MLQTQQVLQGRYQLERQLGQNAGRQTWLATDLSVEPNQQVIVKLLAFNPQMQWEELKLFEREAQVLKNLNHPKIPKYHDYFSLDEETGGGLPWFGLVQDYIPGKSLRQMLDERKKLTESLVQRIATEVLKILIYLHELSPPVLHRDIKPSNLIFGENRQVYLVDFGAVTDRAKTEGVTFTVVGTSGYAPPEQLWGRAVPASDLYALGATLIHLLTGTPPAELPQHQMRIQFADKVNLNPSFTNWIEKLIEPAPEKRFTTAREALEAMVAATSPSYIKTNPQENENSVRYGRLAFLASIPLIILGLGVTAMPDLLDSSTKAKQSEAKQYVSAMNLAQQAYFLDNNQFSNSVTELGVGISTQTENYQYSTWGPDKAAFNYGITRNRKLKSYVGGTFLVPVNDVGAAKGEMKTLAIMCESKATGISVIPNPIIINGQPACGVGTTKIGK</sequence>
<evidence type="ECO:0000313" key="5">
    <source>
        <dbReference type="Proteomes" id="UP001442494"/>
    </source>
</evidence>
<gene>
    <name evidence="4" type="ORF">NDI37_20480</name>
</gene>
<comment type="caution">
    <text evidence="4">The sequence shown here is derived from an EMBL/GenBank/DDBJ whole genome shotgun (WGS) entry which is preliminary data.</text>
</comment>
<evidence type="ECO:0000313" key="4">
    <source>
        <dbReference type="EMBL" id="MEP0866832.1"/>
    </source>
</evidence>
<dbReference type="InterPro" id="IPR011009">
    <property type="entry name" value="Kinase-like_dom_sf"/>
</dbReference>
<protein>
    <submittedName>
        <fullName evidence="4">Protein kinase</fullName>
    </submittedName>
</protein>
<keyword evidence="4" id="KW-0418">Kinase</keyword>
<dbReference type="Gene3D" id="3.30.200.20">
    <property type="entry name" value="Phosphorylase Kinase, domain 1"/>
    <property type="match status" value="1"/>
</dbReference>
<dbReference type="SMART" id="SM00220">
    <property type="entry name" value="S_TKc"/>
    <property type="match status" value="1"/>
</dbReference>
<dbReference type="Gene3D" id="3.30.700.10">
    <property type="entry name" value="Glycoprotein, Type 4 Pilin"/>
    <property type="match status" value="1"/>
</dbReference>
<dbReference type="PANTHER" id="PTHR24363:SF7">
    <property type="entry name" value="SERINE_THREONINE-PROTEIN KINASE-LIKE PROTEIN E"/>
    <property type="match status" value="1"/>
</dbReference>
<keyword evidence="2" id="KW-0067">ATP-binding</keyword>
<dbReference type="Proteomes" id="UP001442494">
    <property type="component" value="Unassembled WGS sequence"/>
</dbReference>
<dbReference type="Gene3D" id="1.10.510.10">
    <property type="entry name" value="Transferase(Phosphotransferase) domain 1"/>
    <property type="match status" value="1"/>
</dbReference>
<accession>A0ABV0JTV8</accession>
<feature type="domain" description="Protein kinase" evidence="3">
    <location>
        <begin position="12"/>
        <end position="268"/>
    </location>
</feature>
<dbReference type="RefSeq" id="WP_190423208.1">
    <property type="nucleotide sequence ID" value="NZ_JAMPKK010000052.1"/>
</dbReference>
<dbReference type="PROSITE" id="PS50011">
    <property type="entry name" value="PROTEIN_KINASE_DOM"/>
    <property type="match status" value="1"/>
</dbReference>
<keyword evidence="4" id="KW-0808">Transferase</keyword>
<dbReference type="GO" id="GO:0016301">
    <property type="term" value="F:kinase activity"/>
    <property type="evidence" value="ECO:0007669"/>
    <property type="project" value="UniProtKB-KW"/>
</dbReference>
<dbReference type="InterPro" id="IPR000719">
    <property type="entry name" value="Prot_kinase_dom"/>
</dbReference>
<name>A0ABV0JTV8_9CYAN</name>
<dbReference type="InterPro" id="IPR031975">
    <property type="entry name" value="Pilin_GH"/>
</dbReference>
<dbReference type="InterPro" id="IPR008271">
    <property type="entry name" value="Ser/Thr_kinase_AS"/>
</dbReference>
<dbReference type="CDD" id="cd14014">
    <property type="entry name" value="STKc_PknB_like"/>
    <property type="match status" value="1"/>
</dbReference>
<dbReference type="PANTHER" id="PTHR24363">
    <property type="entry name" value="SERINE/THREONINE PROTEIN KINASE"/>
    <property type="match status" value="1"/>
</dbReference>
<dbReference type="Pfam" id="PF00069">
    <property type="entry name" value="Pkinase"/>
    <property type="match status" value="1"/>
</dbReference>